<keyword evidence="3" id="KW-0964">Secreted</keyword>
<comment type="similarity">
    <text evidence="2">Belongs to the IL-17 family.</text>
</comment>
<feature type="chain" id="PRO_5044765496" evidence="5">
    <location>
        <begin position="19"/>
        <end position="193"/>
    </location>
</feature>
<evidence type="ECO:0000313" key="7">
    <source>
        <dbReference type="Proteomes" id="UP001634394"/>
    </source>
</evidence>
<dbReference type="Proteomes" id="UP001634394">
    <property type="component" value="Unassembled WGS sequence"/>
</dbReference>
<evidence type="ECO:0000256" key="5">
    <source>
        <dbReference type="SAM" id="SignalP"/>
    </source>
</evidence>
<dbReference type="InterPro" id="IPR010345">
    <property type="entry name" value="IL-17_fam"/>
</dbReference>
<keyword evidence="4 5" id="KW-0732">Signal</keyword>
<dbReference type="EMBL" id="JBJQND010000013">
    <property type="protein sequence ID" value="KAL3857118.1"/>
    <property type="molecule type" value="Genomic_DNA"/>
</dbReference>
<dbReference type="Pfam" id="PF06083">
    <property type="entry name" value="IL17"/>
    <property type="match status" value="1"/>
</dbReference>
<evidence type="ECO:0000313" key="6">
    <source>
        <dbReference type="EMBL" id="KAL3857118.1"/>
    </source>
</evidence>
<comment type="subcellular location">
    <subcellularLocation>
        <location evidence="1">Secreted</location>
    </subcellularLocation>
</comment>
<evidence type="ECO:0000256" key="3">
    <source>
        <dbReference type="ARBA" id="ARBA00022525"/>
    </source>
</evidence>
<sequence length="193" mass="22402">MNTKTLMMLVTMYVLVFCKFVEPCTDPTDWSPVTNTFDFFESTKMQAALLLPRLAHSTRHDFLSIPQQYVNIVRNETLWGQQSCRPHIAVFDNHLHSTSVCPWYFVKNVDNNRKPEVLVEAMCACSDLDMSHVGINGKRIRCRSVPMFLRVLRRTGCKDGLYTYRFVWEKISVGCVATYDSLEFIDEKPRMNS</sequence>
<evidence type="ECO:0000256" key="1">
    <source>
        <dbReference type="ARBA" id="ARBA00004613"/>
    </source>
</evidence>
<dbReference type="GO" id="GO:0005576">
    <property type="term" value="C:extracellular region"/>
    <property type="evidence" value="ECO:0007669"/>
    <property type="project" value="UniProtKB-SubCell"/>
</dbReference>
<accession>A0ABD3V8H2</accession>
<feature type="signal peptide" evidence="5">
    <location>
        <begin position="1"/>
        <end position="18"/>
    </location>
</feature>
<proteinExistence type="inferred from homology"/>
<dbReference type="InterPro" id="IPR029034">
    <property type="entry name" value="Cystine-knot_cytokine"/>
</dbReference>
<comment type="caution">
    <text evidence="6">The sequence shown here is derived from an EMBL/GenBank/DDBJ whole genome shotgun (WGS) entry which is preliminary data.</text>
</comment>
<reference evidence="6 7" key="1">
    <citation type="submission" date="2024-11" db="EMBL/GenBank/DDBJ databases">
        <title>Chromosome-level genome assembly of the freshwater bivalve Anodonta woodiana.</title>
        <authorList>
            <person name="Chen X."/>
        </authorList>
    </citation>
    <scope>NUCLEOTIDE SEQUENCE [LARGE SCALE GENOMIC DNA]</scope>
    <source>
        <strain evidence="6">MN2024</strain>
        <tissue evidence="6">Gills</tissue>
    </source>
</reference>
<dbReference type="AlphaFoldDB" id="A0ABD3V8H2"/>
<name>A0ABD3V8H2_SINWO</name>
<protein>
    <submittedName>
        <fullName evidence="6">Uncharacterized protein</fullName>
    </submittedName>
</protein>
<gene>
    <name evidence="6" type="ORF">ACJMK2_011813</name>
</gene>
<keyword evidence="7" id="KW-1185">Reference proteome</keyword>
<dbReference type="Gene3D" id="2.10.90.10">
    <property type="entry name" value="Cystine-knot cytokines"/>
    <property type="match status" value="1"/>
</dbReference>
<evidence type="ECO:0000256" key="4">
    <source>
        <dbReference type="ARBA" id="ARBA00022729"/>
    </source>
</evidence>
<organism evidence="6 7">
    <name type="scientific">Sinanodonta woodiana</name>
    <name type="common">Chinese pond mussel</name>
    <name type="synonym">Anodonta woodiana</name>
    <dbReference type="NCBI Taxonomy" id="1069815"/>
    <lineage>
        <taxon>Eukaryota</taxon>
        <taxon>Metazoa</taxon>
        <taxon>Spiralia</taxon>
        <taxon>Lophotrochozoa</taxon>
        <taxon>Mollusca</taxon>
        <taxon>Bivalvia</taxon>
        <taxon>Autobranchia</taxon>
        <taxon>Heteroconchia</taxon>
        <taxon>Palaeoheterodonta</taxon>
        <taxon>Unionida</taxon>
        <taxon>Unionoidea</taxon>
        <taxon>Unionidae</taxon>
        <taxon>Unioninae</taxon>
        <taxon>Sinanodonta</taxon>
    </lineage>
</organism>
<evidence type="ECO:0000256" key="2">
    <source>
        <dbReference type="ARBA" id="ARBA00007236"/>
    </source>
</evidence>
<dbReference type="SUPFAM" id="SSF57501">
    <property type="entry name" value="Cystine-knot cytokines"/>
    <property type="match status" value="1"/>
</dbReference>